<organism evidence="3 4">
    <name type="scientific">Forsythia ovata</name>
    <dbReference type="NCBI Taxonomy" id="205694"/>
    <lineage>
        <taxon>Eukaryota</taxon>
        <taxon>Viridiplantae</taxon>
        <taxon>Streptophyta</taxon>
        <taxon>Embryophyta</taxon>
        <taxon>Tracheophyta</taxon>
        <taxon>Spermatophyta</taxon>
        <taxon>Magnoliopsida</taxon>
        <taxon>eudicotyledons</taxon>
        <taxon>Gunneridae</taxon>
        <taxon>Pentapetalae</taxon>
        <taxon>asterids</taxon>
        <taxon>lamiids</taxon>
        <taxon>Lamiales</taxon>
        <taxon>Oleaceae</taxon>
        <taxon>Forsythieae</taxon>
        <taxon>Forsythia</taxon>
    </lineage>
</organism>
<keyword evidence="1" id="KW-0460">Magnesium</keyword>
<keyword evidence="2" id="KW-0472">Membrane</keyword>
<feature type="transmembrane region" description="Helical" evidence="2">
    <location>
        <begin position="27"/>
        <end position="51"/>
    </location>
</feature>
<evidence type="ECO:0000313" key="3">
    <source>
        <dbReference type="EMBL" id="KAL2516515.1"/>
    </source>
</evidence>
<dbReference type="AlphaFoldDB" id="A0ABD1TVP4"/>
<evidence type="ECO:0000256" key="2">
    <source>
        <dbReference type="SAM" id="Phobius"/>
    </source>
</evidence>
<keyword evidence="2" id="KW-1133">Transmembrane helix</keyword>
<feature type="transmembrane region" description="Helical" evidence="2">
    <location>
        <begin position="63"/>
        <end position="80"/>
    </location>
</feature>
<accession>A0ABD1TVP4</accession>
<name>A0ABD1TVP4_9LAMI</name>
<dbReference type="Proteomes" id="UP001604277">
    <property type="component" value="Unassembled WGS sequence"/>
</dbReference>
<evidence type="ECO:0000256" key="1">
    <source>
        <dbReference type="ARBA" id="ARBA00022842"/>
    </source>
</evidence>
<dbReference type="EMBL" id="JBFOLJ010000008">
    <property type="protein sequence ID" value="KAL2516515.1"/>
    <property type="molecule type" value="Genomic_DNA"/>
</dbReference>
<protein>
    <submittedName>
        <fullName evidence="3">ATPase 10</fullName>
    </submittedName>
</protein>
<keyword evidence="4" id="KW-1185">Reference proteome</keyword>
<dbReference type="Gene3D" id="6.10.140.890">
    <property type="match status" value="1"/>
</dbReference>
<dbReference type="PANTHER" id="PTHR42861">
    <property type="entry name" value="CALCIUM-TRANSPORTING ATPASE"/>
    <property type="match status" value="1"/>
</dbReference>
<gene>
    <name evidence="3" type="ORF">Fot_30486</name>
</gene>
<keyword evidence="2" id="KW-0812">Transmembrane</keyword>
<sequence>MTGTIMTFSKDCVKPSLTPDSWKLNKIFATGIVIGSYLALVTVATLIAVYANISFAPIRGIGWGWAGVIWLYSLVFFVPLDIIKFTVHYVLTGEAWKLFFDRKTAFTSKRGYVKEDRTARWVISQRTLPGLQSTVFEKNRRRSSVIAEQAWRRAEIASTLYRLGELHAVKGHIESVGRLKNMDLRKIQSGHTV</sequence>
<comment type="caution">
    <text evidence="3">The sequence shown here is derived from an EMBL/GenBank/DDBJ whole genome shotgun (WGS) entry which is preliminary data.</text>
</comment>
<proteinExistence type="predicted"/>
<reference evidence="4" key="1">
    <citation type="submission" date="2024-07" db="EMBL/GenBank/DDBJ databases">
        <title>Two chromosome-level genome assemblies of Korean endemic species Abeliophyllum distichum and Forsythia ovata (Oleaceae).</title>
        <authorList>
            <person name="Jang H."/>
        </authorList>
    </citation>
    <scope>NUCLEOTIDE SEQUENCE [LARGE SCALE GENOMIC DNA]</scope>
</reference>
<dbReference type="Gene3D" id="1.20.1110.10">
    <property type="entry name" value="Calcium-transporting ATPase, transmembrane domain"/>
    <property type="match status" value="2"/>
</dbReference>
<evidence type="ECO:0000313" key="4">
    <source>
        <dbReference type="Proteomes" id="UP001604277"/>
    </source>
</evidence>